<comment type="caution">
    <text evidence="5">The sequence shown here is derived from an EMBL/GenBank/DDBJ whole genome shotgun (WGS) entry which is preliminary data.</text>
</comment>
<dbReference type="GO" id="GO:0032259">
    <property type="term" value="P:methylation"/>
    <property type="evidence" value="ECO:0007669"/>
    <property type="project" value="UniProtKB-KW"/>
</dbReference>
<dbReference type="EMBL" id="RHHB01000004">
    <property type="protein sequence ID" value="RNB51361.1"/>
    <property type="molecule type" value="Genomic_DNA"/>
</dbReference>
<gene>
    <name evidence="5" type="ORF">EDM22_04370</name>
</gene>
<dbReference type="SUPFAM" id="SSF53335">
    <property type="entry name" value="S-adenosyl-L-methionine-dependent methyltransferases"/>
    <property type="match status" value="1"/>
</dbReference>
<evidence type="ECO:0000256" key="1">
    <source>
        <dbReference type="ARBA" id="ARBA00022603"/>
    </source>
</evidence>
<sequence>MDDPAADPVTLDRTYDRFRLVNAVVSNPAAVYRDWVRPRLSVAHTTRLLDVGAGGADLPRALLARARRDGLPLEVVAIDPDERAAAWVASQPPVPGLEFRRAMSRELADAGERFDVVLSNHVLHHLSPEELGALLADSERLVAPGGVAVHGDIARGPFAYAGFWLGTLPFAWNLLAGSFIRADGLTSIRRSFTPGELAVAVPAGWRVRRAFPSRLELVWGDDGDA</sequence>
<organism evidence="5 6">
    <name type="scientific">Agromyces tardus</name>
    <dbReference type="NCBI Taxonomy" id="2583849"/>
    <lineage>
        <taxon>Bacteria</taxon>
        <taxon>Bacillati</taxon>
        <taxon>Actinomycetota</taxon>
        <taxon>Actinomycetes</taxon>
        <taxon>Micrococcales</taxon>
        <taxon>Microbacteriaceae</taxon>
        <taxon>Agromyces</taxon>
    </lineage>
</organism>
<accession>A0A3M8AJJ7</accession>
<protein>
    <submittedName>
        <fullName evidence="5">Methyltransferase domain-containing protein</fullName>
    </submittedName>
</protein>
<dbReference type="Proteomes" id="UP000275048">
    <property type="component" value="Unassembled WGS sequence"/>
</dbReference>
<keyword evidence="1 5" id="KW-0489">Methyltransferase</keyword>
<keyword evidence="6" id="KW-1185">Reference proteome</keyword>
<evidence type="ECO:0000313" key="6">
    <source>
        <dbReference type="Proteomes" id="UP000275048"/>
    </source>
</evidence>
<evidence type="ECO:0000256" key="3">
    <source>
        <dbReference type="ARBA" id="ARBA00022691"/>
    </source>
</evidence>
<dbReference type="InterPro" id="IPR029063">
    <property type="entry name" value="SAM-dependent_MTases_sf"/>
</dbReference>
<dbReference type="CDD" id="cd02440">
    <property type="entry name" value="AdoMet_MTases"/>
    <property type="match status" value="1"/>
</dbReference>
<dbReference type="GO" id="GO:0008757">
    <property type="term" value="F:S-adenosylmethionine-dependent methyltransferase activity"/>
    <property type="evidence" value="ECO:0007669"/>
    <property type="project" value="InterPro"/>
</dbReference>
<reference evidence="5 6" key="1">
    <citation type="submission" date="2018-10" db="EMBL/GenBank/DDBJ databases">
        <title>Isolation, diversity and antibacterial activity of antinobacteria from the wheat rhizosphere soil.</title>
        <authorList>
            <person name="Sun T."/>
        </authorList>
    </citation>
    <scope>NUCLEOTIDE SEQUENCE [LARGE SCALE GENOMIC DNA]</scope>
    <source>
        <strain evidence="5 6">SJ-23</strain>
    </source>
</reference>
<keyword evidence="3" id="KW-0949">S-adenosyl-L-methionine</keyword>
<dbReference type="OrthoDB" id="9800454at2"/>
<dbReference type="InterPro" id="IPR013216">
    <property type="entry name" value="Methyltransf_11"/>
</dbReference>
<proteinExistence type="predicted"/>
<name>A0A3M8AJJ7_9MICO</name>
<dbReference type="Pfam" id="PF08241">
    <property type="entry name" value="Methyltransf_11"/>
    <property type="match status" value="1"/>
</dbReference>
<evidence type="ECO:0000313" key="5">
    <source>
        <dbReference type="EMBL" id="RNB51361.1"/>
    </source>
</evidence>
<dbReference type="Gene3D" id="3.40.50.150">
    <property type="entry name" value="Vaccinia Virus protein VP39"/>
    <property type="match status" value="1"/>
</dbReference>
<dbReference type="PANTHER" id="PTHR43464:SF19">
    <property type="entry name" value="UBIQUINONE BIOSYNTHESIS O-METHYLTRANSFERASE, MITOCHONDRIAL"/>
    <property type="match status" value="1"/>
</dbReference>
<keyword evidence="2 5" id="KW-0808">Transferase</keyword>
<feature type="domain" description="Methyltransferase type 11" evidence="4">
    <location>
        <begin position="49"/>
        <end position="149"/>
    </location>
</feature>
<evidence type="ECO:0000259" key="4">
    <source>
        <dbReference type="Pfam" id="PF08241"/>
    </source>
</evidence>
<dbReference type="PANTHER" id="PTHR43464">
    <property type="entry name" value="METHYLTRANSFERASE"/>
    <property type="match status" value="1"/>
</dbReference>
<evidence type="ECO:0000256" key="2">
    <source>
        <dbReference type="ARBA" id="ARBA00022679"/>
    </source>
</evidence>
<dbReference type="AlphaFoldDB" id="A0A3M8AJJ7"/>
<dbReference type="NCBIfam" id="NF004851">
    <property type="entry name" value="PRK06202.1"/>
    <property type="match status" value="1"/>
</dbReference>